<evidence type="ECO:0000256" key="1">
    <source>
        <dbReference type="ARBA" id="ARBA00009861"/>
    </source>
</evidence>
<evidence type="ECO:0000256" key="3">
    <source>
        <dbReference type="ARBA" id="ARBA00023315"/>
    </source>
</evidence>
<dbReference type="GeneID" id="111289017"/>
<dbReference type="RefSeq" id="XP_022735636.1">
    <property type="nucleotide sequence ID" value="XM_022879901.1"/>
</dbReference>
<dbReference type="PANTHER" id="PTHR31623:SF122">
    <property type="entry name" value="HXXXD-TYPE ACYL-TRANSFERASE FAMILY PROTEIN"/>
    <property type="match status" value="1"/>
</dbReference>
<keyword evidence="4" id="KW-1185">Reference proteome</keyword>
<dbReference type="KEGG" id="dzi:111289017"/>
<keyword evidence="2" id="KW-0808">Transferase</keyword>
<sequence>MAMEFIVETIHEETIKPSSPTPLNQKIFKLSLLEQIAPTIYIPVIFWYLNDTDAAAADFSKAKEISQRLKKSLSKTLGRFYPFAGRMRSSWIECNDEGVDFIEARVNCLLQDIFKQPDGELLKKLLPMRLESPEAATGRILLVKVNFFQCGGMAIGVNISHKVADLSTLSIFIESWAAMAQGSSEVVRSELVTASSLFPHMDLPSKVLEMEFKGQKFATRRLVFDASKILTLKAQAASTDVPQPTRVEAVTALIWKCAMAASTSNRGGFTKPSVLAQAVNLRKRMKPPLPENCIGNLVYGFIAQTPDCETELQGLVQQLRNGIREFCENSAGSFTISSILEDSKTYEKLYERENVDYYCCTSWCRFQPYGTDFGWGKPRWVSLGGVTPPNYFILMDSSDSEGIEAWLSLTEAEMAFFERNEELLAFVSVNPSVI</sequence>
<dbReference type="PANTHER" id="PTHR31623">
    <property type="entry name" value="F21J9.9"/>
    <property type="match status" value="1"/>
</dbReference>
<dbReference type="GO" id="GO:0016746">
    <property type="term" value="F:acyltransferase activity"/>
    <property type="evidence" value="ECO:0007669"/>
    <property type="project" value="UniProtKB-KW"/>
</dbReference>
<protein>
    <submittedName>
        <fullName evidence="5">BAHD acyltransferase BIA1-like</fullName>
    </submittedName>
</protein>
<evidence type="ECO:0000256" key="2">
    <source>
        <dbReference type="ARBA" id="ARBA00022679"/>
    </source>
</evidence>
<evidence type="ECO:0000313" key="5">
    <source>
        <dbReference type="RefSeq" id="XP_022735636.1"/>
    </source>
</evidence>
<comment type="similarity">
    <text evidence="1">Belongs to the plant acyltransferase family.</text>
</comment>
<organism evidence="4 5">
    <name type="scientific">Durio zibethinus</name>
    <name type="common">Durian</name>
    <dbReference type="NCBI Taxonomy" id="66656"/>
    <lineage>
        <taxon>Eukaryota</taxon>
        <taxon>Viridiplantae</taxon>
        <taxon>Streptophyta</taxon>
        <taxon>Embryophyta</taxon>
        <taxon>Tracheophyta</taxon>
        <taxon>Spermatophyta</taxon>
        <taxon>Magnoliopsida</taxon>
        <taxon>eudicotyledons</taxon>
        <taxon>Gunneridae</taxon>
        <taxon>Pentapetalae</taxon>
        <taxon>rosids</taxon>
        <taxon>malvids</taxon>
        <taxon>Malvales</taxon>
        <taxon>Malvaceae</taxon>
        <taxon>Helicteroideae</taxon>
        <taxon>Durio</taxon>
    </lineage>
</organism>
<evidence type="ECO:0000313" key="4">
    <source>
        <dbReference type="Proteomes" id="UP000515121"/>
    </source>
</evidence>
<gene>
    <name evidence="5" type="primary">LOC111289017</name>
</gene>
<dbReference type="OrthoDB" id="1932220at2759"/>
<accession>A0A6P5Y6M1</accession>
<dbReference type="InterPro" id="IPR023213">
    <property type="entry name" value="CAT-like_dom_sf"/>
</dbReference>
<dbReference type="Proteomes" id="UP000515121">
    <property type="component" value="Unplaced"/>
</dbReference>
<name>A0A6P5Y6M1_DURZI</name>
<dbReference type="Gene3D" id="3.30.559.10">
    <property type="entry name" value="Chloramphenicol acetyltransferase-like domain"/>
    <property type="match status" value="2"/>
</dbReference>
<keyword evidence="3" id="KW-0012">Acyltransferase</keyword>
<reference evidence="5" key="1">
    <citation type="submission" date="2025-08" db="UniProtKB">
        <authorList>
            <consortium name="RefSeq"/>
        </authorList>
    </citation>
    <scope>IDENTIFICATION</scope>
    <source>
        <tissue evidence="5">Fruit stalk</tissue>
    </source>
</reference>
<dbReference type="AlphaFoldDB" id="A0A6P5Y6M1"/>
<dbReference type="Pfam" id="PF02458">
    <property type="entry name" value="Transferase"/>
    <property type="match status" value="1"/>
</dbReference>
<proteinExistence type="inferred from homology"/>